<dbReference type="RefSeq" id="WP_019599537.1">
    <property type="nucleotide sequence ID" value="NZ_FNQC01000005.1"/>
</dbReference>
<keyword evidence="1" id="KW-0732">Signal</keyword>
<dbReference type="SUPFAM" id="SSF47781">
    <property type="entry name" value="RuvA domain 2-like"/>
    <property type="match status" value="1"/>
</dbReference>
<proteinExistence type="predicted"/>
<keyword evidence="3" id="KW-1185">Reference proteome</keyword>
<evidence type="ECO:0000313" key="3">
    <source>
        <dbReference type="Proteomes" id="UP000199663"/>
    </source>
</evidence>
<evidence type="ECO:0000256" key="1">
    <source>
        <dbReference type="SAM" id="SignalP"/>
    </source>
</evidence>
<dbReference type="EMBL" id="FNQC01000005">
    <property type="protein sequence ID" value="SDZ04511.1"/>
    <property type="molecule type" value="Genomic_DNA"/>
</dbReference>
<evidence type="ECO:0000313" key="2">
    <source>
        <dbReference type="EMBL" id="SDZ04511.1"/>
    </source>
</evidence>
<name>A0A1H3PU90_9BACT</name>
<accession>A0A1H3PU90</accession>
<organism evidence="2 3">
    <name type="scientific">Rhodonellum ikkaensis</name>
    <dbReference type="NCBI Taxonomy" id="336829"/>
    <lineage>
        <taxon>Bacteria</taxon>
        <taxon>Pseudomonadati</taxon>
        <taxon>Bacteroidota</taxon>
        <taxon>Cytophagia</taxon>
        <taxon>Cytophagales</taxon>
        <taxon>Cytophagaceae</taxon>
        <taxon>Rhodonellum</taxon>
    </lineage>
</organism>
<reference evidence="2 3" key="1">
    <citation type="submission" date="2016-10" db="EMBL/GenBank/DDBJ databases">
        <authorList>
            <person name="Varghese N."/>
            <person name="Submissions S."/>
        </authorList>
    </citation>
    <scope>NUCLEOTIDE SEQUENCE [LARGE SCALE GENOMIC DNA]</scope>
    <source>
        <strain evidence="2 3">DSM 17997</strain>
    </source>
</reference>
<protein>
    <submittedName>
        <fullName evidence="2">DNA uptake protein ComE</fullName>
    </submittedName>
</protein>
<dbReference type="InterPro" id="IPR010994">
    <property type="entry name" value="RuvA_2-like"/>
</dbReference>
<gene>
    <name evidence="2" type="ORF">SAMN05444412_10514</name>
</gene>
<feature type="chain" id="PRO_5047357299" evidence="1">
    <location>
        <begin position="21"/>
        <end position="700"/>
    </location>
</feature>
<sequence length="700" mass="81870">MKAQYPLMVLFQLLCLQAFAQNYRKGEIDIEQFMEELFSLPETDDNYEDLYESLLQLYLNPINLNKTNPEELKSVYVLSPIQLTAFFDYRKNFGDLISIYELQAIPGFDLATIYKLLPFVTLADGSHITNKPLLERILTEREGYFMLRQNQVWETRKGFTPPDTLSNGRLTSRYIGDPNNVYARFRIQHSRDFSLGFTIDKDPGEKFVWDPKTKRYGFNFLSYHFTLFNKGKWKAITLGDFQAQFGQGLVYGAGFSVGKGAETITTIRRSTIGLRSYTSAMEFGFFRGAAVTRKIGAIDVTILASNAPRDGNIQVMLDTLEREAATISSFQTSGLHRTQTEIAYKDQIQELNLGGNLHYQSPDRNLQIGINSLYTKFSREYKRAPQVYNKFEFSGKENHIHSMYYSYNFQNFFLFGETAISRSGGKGTVMGMMSSLSKRLDFSVLWRRFDRDFHTFYGNAFSEGTRPINERGVYMGLNFKPNPRYNLFLYYDYFKFPWLRYRVYSPSSGQEWLARFSYSPSRNILLFFQMREEQKDRNISDLPRFQSTYQLSTGRKMNYLINLDYAIDKQWSIKSRIMASSFDFNNKTTKGFAISQDLNVDMQKWRISTRFALFDTEDYDNRQYVYERNVLWAFSIPALNGQGMRYYILGQYKVSPKLTFWARFARTTYTDRESIGSGLQEISGNRQTETTFQLRYQFNR</sequence>
<dbReference type="Proteomes" id="UP000199663">
    <property type="component" value="Unassembled WGS sequence"/>
</dbReference>
<comment type="caution">
    <text evidence="2">The sequence shown here is derived from an EMBL/GenBank/DDBJ whole genome shotgun (WGS) entry which is preliminary data.</text>
</comment>
<feature type="signal peptide" evidence="1">
    <location>
        <begin position="1"/>
        <end position="20"/>
    </location>
</feature>